<protein>
    <submittedName>
        <fullName evidence="6">Histidine kinase</fullName>
    </submittedName>
</protein>
<gene>
    <name evidence="6" type="ORF">N7E81_02360</name>
</gene>
<feature type="transmembrane region" description="Helical" evidence="3">
    <location>
        <begin position="398"/>
        <end position="418"/>
    </location>
</feature>
<dbReference type="Pfam" id="PF06580">
    <property type="entry name" value="His_kinase"/>
    <property type="match status" value="1"/>
</dbReference>
<dbReference type="PANTHER" id="PTHR34220">
    <property type="entry name" value="SENSOR HISTIDINE KINASE YPDA"/>
    <property type="match status" value="1"/>
</dbReference>
<evidence type="ECO:0000313" key="7">
    <source>
        <dbReference type="Proteomes" id="UP001062165"/>
    </source>
</evidence>
<dbReference type="InterPro" id="IPR010559">
    <property type="entry name" value="Sig_transdc_His_kin_internal"/>
</dbReference>
<sequence length="664" mass="75769">MKQIVSGFLLLMCMSIAQGQPPRVDSLLQRLKVETNDSLACVLSGNAGYYLATRNYDSSLLYLNRAISQAQIHHYPVLTVRFLCFLGMSNTVNGEIDSAVVSFERAIAIGQQEVLDSAVAQAHFGLGNVLESKGDIPEALRHYHEALVFFEAHGYDKAIAGVKANLSVAYFSIDAYEKAKPLILETNHYYETHGLTRRLVNGYQRLASVIEHEGKLDSSLFYLRKAEKIAREEKDFFPLSVIENHMGNVFLTLKKYEEAAGAYARSLDHKKSLGKNSEEYLKTYVNMAYCMAILNDKQAAADYLNKAEQMLAGIETKKFKIHYYKMKYKIDSVQQDYLLALDDYRAYTELAEDLFDEEKSRQLTEMETKYETDKKEAEIHALSQQSELQVLKISQQRVQLAVVLLLIVVIAVTLYFYLKQQRLKQAKETMDRELVQTKKQLELERQYKQSEVKAIKAQMNPHFVFNALNSIQDLIMLKDIRSSNEYLGKFADLMRKTLEASGKESIAVEDELVLMTHYLELEKLRFGQDFSFVLVNALDKNSSEDWLVPPLLIQPYVENAIKHGLLHKKGDKHLQVRFHENGAVLHCVIEDNGVGRKKAHEIKQRRAKKHLSFATEQNDRRIQLINETSPIKTTLEVEDLMDGAEAIGTRVVFTFSKSEADTLG</sequence>
<dbReference type="Proteomes" id="UP001062165">
    <property type="component" value="Chromosome"/>
</dbReference>
<dbReference type="EMBL" id="CP106735">
    <property type="protein sequence ID" value="UXX79948.1"/>
    <property type="molecule type" value="Genomic_DNA"/>
</dbReference>
<feature type="coiled-coil region" evidence="2">
    <location>
        <begin position="420"/>
        <end position="458"/>
    </location>
</feature>
<dbReference type="Gene3D" id="3.30.565.10">
    <property type="entry name" value="Histidine kinase-like ATPase, C-terminal domain"/>
    <property type="match status" value="1"/>
</dbReference>
<proteinExistence type="predicted"/>
<dbReference type="SUPFAM" id="SSF55874">
    <property type="entry name" value="ATPase domain of HSP90 chaperone/DNA topoisomerase II/histidine kinase"/>
    <property type="match status" value="1"/>
</dbReference>
<keyword evidence="1" id="KW-0802">TPR repeat</keyword>
<keyword evidence="6" id="KW-0418">Kinase</keyword>
<dbReference type="SUPFAM" id="SSF48452">
    <property type="entry name" value="TPR-like"/>
    <property type="match status" value="2"/>
</dbReference>
<feature type="chain" id="PRO_5046604583" evidence="4">
    <location>
        <begin position="20"/>
        <end position="664"/>
    </location>
</feature>
<keyword evidence="7" id="KW-1185">Reference proteome</keyword>
<dbReference type="GO" id="GO:0016301">
    <property type="term" value="F:kinase activity"/>
    <property type="evidence" value="ECO:0007669"/>
    <property type="project" value="UniProtKB-KW"/>
</dbReference>
<organism evidence="6 7">
    <name type="scientific">Reichenbachiella carrageenanivorans</name>
    <dbReference type="NCBI Taxonomy" id="2979869"/>
    <lineage>
        <taxon>Bacteria</taxon>
        <taxon>Pseudomonadati</taxon>
        <taxon>Bacteroidota</taxon>
        <taxon>Cytophagia</taxon>
        <taxon>Cytophagales</taxon>
        <taxon>Reichenbachiellaceae</taxon>
        <taxon>Reichenbachiella</taxon>
    </lineage>
</organism>
<dbReference type="InterPro" id="IPR036890">
    <property type="entry name" value="HATPase_C_sf"/>
</dbReference>
<keyword evidence="4" id="KW-0732">Signal</keyword>
<dbReference type="InterPro" id="IPR019734">
    <property type="entry name" value="TPR_rpt"/>
</dbReference>
<feature type="signal peptide" evidence="4">
    <location>
        <begin position="1"/>
        <end position="19"/>
    </location>
</feature>
<reference evidence="6" key="1">
    <citation type="submission" date="2022-10" db="EMBL/GenBank/DDBJ databases">
        <title>Comparative genomics and taxonomic characterization of three novel marine species of genus Reichenbachiella exhibiting antioxidant and polysaccharide degradation activities.</title>
        <authorList>
            <person name="Muhammad N."/>
            <person name="Lee Y.-J."/>
            <person name="Ko J."/>
            <person name="Kim S.-G."/>
        </authorList>
    </citation>
    <scope>NUCLEOTIDE SEQUENCE</scope>
    <source>
        <strain evidence="6">Wsw4-B4</strain>
    </source>
</reference>
<dbReference type="Pfam" id="PF13424">
    <property type="entry name" value="TPR_12"/>
    <property type="match status" value="1"/>
</dbReference>
<keyword evidence="2" id="KW-0175">Coiled coil</keyword>
<evidence type="ECO:0000259" key="5">
    <source>
        <dbReference type="Pfam" id="PF06580"/>
    </source>
</evidence>
<dbReference type="InterPro" id="IPR011990">
    <property type="entry name" value="TPR-like_helical_dom_sf"/>
</dbReference>
<dbReference type="InterPro" id="IPR050640">
    <property type="entry name" value="Bact_2-comp_sensor_kinase"/>
</dbReference>
<feature type="repeat" description="TPR" evidence="1">
    <location>
        <begin position="120"/>
        <end position="153"/>
    </location>
</feature>
<keyword evidence="6" id="KW-0808">Transferase</keyword>
<keyword evidence="3" id="KW-0812">Transmembrane</keyword>
<keyword evidence="3" id="KW-0472">Membrane</keyword>
<dbReference type="SMART" id="SM00028">
    <property type="entry name" value="TPR"/>
    <property type="match status" value="6"/>
</dbReference>
<name>A0ABY6D4G8_9BACT</name>
<feature type="domain" description="Signal transduction histidine kinase internal region" evidence="5">
    <location>
        <begin position="451"/>
        <end position="529"/>
    </location>
</feature>
<keyword evidence="3" id="KW-1133">Transmembrane helix</keyword>
<dbReference type="PROSITE" id="PS50005">
    <property type="entry name" value="TPR"/>
    <property type="match status" value="1"/>
</dbReference>
<evidence type="ECO:0000256" key="4">
    <source>
        <dbReference type="SAM" id="SignalP"/>
    </source>
</evidence>
<dbReference type="RefSeq" id="WP_263051679.1">
    <property type="nucleotide sequence ID" value="NZ_CP106735.1"/>
</dbReference>
<evidence type="ECO:0000256" key="1">
    <source>
        <dbReference type="PROSITE-ProRule" id="PRU00339"/>
    </source>
</evidence>
<dbReference type="Gene3D" id="1.25.40.10">
    <property type="entry name" value="Tetratricopeptide repeat domain"/>
    <property type="match status" value="2"/>
</dbReference>
<accession>A0ABY6D4G8</accession>
<evidence type="ECO:0000256" key="3">
    <source>
        <dbReference type="SAM" id="Phobius"/>
    </source>
</evidence>
<evidence type="ECO:0000256" key="2">
    <source>
        <dbReference type="SAM" id="Coils"/>
    </source>
</evidence>
<dbReference type="PANTHER" id="PTHR34220:SF7">
    <property type="entry name" value="SENSOR HISTIDINE KINASE YPDA"/>
    <property type="match status" value="1"/>
</dbReference>
<evidence type="ECO:0000313" key="6">
    <source>
        <dbReference type="EMBL" id="UXX79948.1"/>
    </source>
</evidence>